<dbReference type="InterPro" id="IPR013083">
    <property type="entry name" value="Znf_RING/FYVE/PHD"/>
</dbReference>
<evidence type="ECO:0000313" key="1">
    <source>
        <dbReference type="Proteomes" id="UP000050741"/>
    </source>
</evidence>
<reference evidence="1" key="2">
    <citation type="submission" date="2014-05" db="EMBL/GenBank/DDBJ databases">
        <title>The genome and life-stage specific transcriptomes of Globodera pallida elucidate key aspects of plant parasitism by a cyst nematode.</title>
        <authorList>
            <person name="Cotton J.A."/>
            <person name="Lilley C.J."/>
            <person name="Jones L.M."/>
            <person name="Kikuchi T."/>
            <person name="Reid A.J."/>
            <person name="Thorpe P."/>
            <person name="Tsai I.J."/>
            <person name="Beasley H."/>
            <person name="Blok V."/>
            <person name="Cock P.J.A."/>
            <person name="Van den Akker S.E."/>
            <person name="Holroyd N."/>
            <person name="Hunt M."/>
            <person name="Mantelin S."/>
            <person name="Naghra H."/>
            <person name="Pain A."/>
            <person name="Palomares-Rius J.E."/>
            <person name="Zarowiecki M."/>
            <person name="Berriman M."/>
            <person name="Jones J.T."/>
            <person name="Urwin P.E."/>
        </authorList>
    </citation>
    <scope>NUCLEOTIDE SEQUENCE [LARGE SCALE GENOMIC DNA]</scope>
    <source>
        <strain evidence="1">Lindley</strain>
    </source>
</reference>
<accession>A0A183CPL5</accession>
<reference evidence="2" key="3">
    <citation type="submission" date="2016-06" db="UniProtKB">
        <authorList>
            <consortium name="WormBaseParasite"/>
        </authorList>
    </citation>
    <scope>IDENTIFICATION</scope>
</reference>
<proteinExistence type="predicted"/>
<dbReference type="Gene3D" id="3.30.40.10">
    <property type="entry name" value="Zinc/RING finger domain, C3HC4 (zinc finger)"/>
    <property type="match status" value="1"/>
</dbReference>
<dbReference type="WBParaSite" id="GPLIN_001482200">
    <property type="protein sequence ID" value="GPLIN_001482200"/>
    <property type="gene ID" value="GPLIN_001482200"/>
</dbReference>
<dbReference type="Proteomes" id="UP000050741">
    <property type="component" value="Unassembled WGS sequence"/>
</dbReference>
<reference evidence="1" key="1">
    <citation type="submission" date="2013-12" db="EMBL/GenBank/DDBJ databases">
        <authorList>
            <person name="Aslett M."/>
        </authorList>
    </citation>
    <scope>NUCLEOTIDE SEQUENCE [LARGE SCALE GENOMIC DNA]</scope>
    <source>
        <strain evidence="1">Lindley</strain>
    </source>
</reference>
<dbReference type="SUPFAM" id="SSF57850">
    <property type="entry name" value="RING/U-box"/>
    <property type="match status" value="1"/>
</dbReference>
<name>A0A183CPL5_GLOPA</name>
<protein>
    <submittedName>
        <fullName evidence="2">RING-type domain-containing protein</fullName>
    </submittedName>
</protein>
<organism evidence="1 2">
    <name type="scientific">Globodera pallida</name>
    <name type="common">Potato cyst nematode worm</name>
    <name type="synonym">Heterodera pallida</name>
    <dbReference type="NCBI Taxonomy" id="36090"/>
    <lineage>
        <taxon>Eukaryota</taxon>
        <taxon>Metazoa</taxon>
        <taxon>Ecdysozoa</taxon>
        <taxon>Nematoda</taxon>
        <taxon>Chromadorea</taxon>
        <taxon>Rhabditida</taxon>
        <taxon>Tylenchina</taxon>
        <taxon>Tylenchomorpha</taxon>
        <taxon>Tylenchoidea</taxon>
        <taxon>Heteroderidae</taxon>
        <taxon>Heteroderinae</taxon>
        <taxon>Globodera</taxon>
    </lineage>
</organism>
<dbReference type="AlphaFoldDB" id="A0A183CPL5"/>
<keyword evidence="1" id="KW-1185">Reference proteome</keyword>
<sequence length="105" mass="11417">MKNCGDVEKGADTKSSFSERHRRYATFGAQNFTLSSEVGEAHMAAFSELDEIIVGSGTSDALQQNDAQSCVICLGEIETGTVIKQLPCNHIKFIYNAAYKCFLSA</sequence>
<evidence type="ECO:0000313" key="2">
    <source>
        <dbReference type="WBParaSite" id="GPLIN_001482200"/>
    </source>
</evidence>